<proteinExistence type="predicted"/>
<evidence type="ECO:0000256" key="1">
    <source>
        <dbReference type="SAM" id="MobiDB-lite"/>
    </source>
</evidence>
<feature type="compositionally biased region" description="Basic and acidic residues" evidence="1">
    <location>
        <begin position="436"/>
        <end position="448"/>
    </location>
</feature>
<evidence type="ECO:0000313" key="2">
    <source>
        <dbReference type="EMBL" id="TNN82297.1"/>
    </source>
</evidence>
<feature type="compositionally biased region" description="Basic and acidic residues" evidence="1">
    <location>
        <begin position="321"/>
        <end position="335"/>
    </location>
</feature>
<comment type="caution">
    <text evidence="2">The sequence shown here is derived from an EMBL/GenBank/DDBJ whole genome shotgun (WGS) entry which is preliminary data.</text>
</comment>
<organism evidence="2 3">
    <name type="scientific">Liparis tanakae</name>
    <name type="common">Tanaka's snailfish</name>
    <dbReference type="NCBI Taxonomy" id="230148"/>
    <lineage>
        <taxon>Eukaryota</taxon>
        <taxon>Metazoa</taxon>
        <taxon>Chordata</taxon>
        <taxon>Craniata</taxon>
        <taxon>Vertebrata</taxon>
        <taxon>Euteleostomi</taxon>
        <taxon>Actinopterygii</taxon>
        <taxon>Neopterygii</taxon>
        <taxon>Teleostei</taxon>
        <taxon>Neoteleostei</taxon>
        <taxon>Acanthomorphata</taxon>
        <taxon>Eupercaria</taxon>
        <taxon>Perciformes</taxon>
        <taxon>Cottioidei</taxon>
        <taxon>Cottales</taxon>
        <taxon>Liparidae</taxon>
        <taxon>Liparis</taxon>
    </lineage>
</organism>
<reference evidence="2 3" key="1">
    <citation type="submission" date="2019-03" db="EMBL/GenBank/DDBJ databases">
        <title>First draft genome of Liparis tanakae, snailfish: a comprehensive survey of snailfish specific genes.</title>
        <authorList>
            <person name="Kim W."/>
            <person name="Song I."/>
            <person name="Jeong J.-H."/>
            <person name="Kim D."/>
            <person name="Kim S."/>
            <person name="Ryu S."/>
            <person name="Song J.Y."/>
            <person name="Lee S.K."/>
        </authorList>
    </citation>
    <scope>NUCLEOTIDE SEQUENCE [LARGE SCALE GENOMIC DNA]</scope>
    <source>
        <tissue evidence="2">Muscle</tissue>
    </source>
</reference>
<protein>
    <submittedName>
        <fullName evidence="2">Uncharacterized protein</fullName>
    </submittedName>
</protein>
<feature type="region of interest" description="Disordered" evidence="1">
    <location>
        <begin position="251"/>
        <end position="290"/>
    </location>
</feature>
<feature type="compositionally biased region" description="Polar residues" evidence="1">
    <location>
        <begin position="336"/>
        <end position="346"/>
    </location>
</feature>
<gene>
    <name evidence="2" type="ORF">EYF80_007418</name>
</gene>
<dbReference type="Proteomes" id="UP000314294">
    <property type="component" value="Unassembled WGS sequence"/>
</dbReference>
<dbReference type="EMBL" id="SRLO01000040">
    <property type="protein sequence ID" value="TNN82297.1"/>
    <property type="molecule type" value="Genomic_DNA"/>
</dbReference>
<feature type="compositionally biased region" description="Basic and acidic residues" evidence="1">
    <location>
        <begin position="385"/>
        <end position="395"/>
    </location>
</feature>
<feature type="region of interest" description="Disordered" evidence="1">
    <location>
        <begin position="321"/>
        <end position="448"/>
    </location>
</feature>
<feature type="compositionally biased region" description="Basic and acidic residues" evidence="1">
    <location>
        <begin position="416"/>
        <end position="425"/>
    </location>
</feature>
<dbReference type="AlphaFoldDB" id="A0A4Z2IX14"/>
<name>A0A4Z2IX14_9TELE</name>
<accession>A0A4Z2IX14</accession>
<evidence type="ECO:0000313" key="3">
    <source>
        <dbReference type="Proteomes" id="UP000314294"/>
    </source>
</evidence>
<keyword evidence="3" id="KW-1185">Reference proteome</keyword>
<sequence length="448" mass="47937">MKVLGQSEVLLVVLDGILVVAQTVVGVTQIVTHFPFALHVLEVRRQAEVLLVVGHGLRELSPRAVEVAQVAQSPRFALDISQFASDVEVILVVLQSAVMGSQGLVGHCQVSVGGGLRGPVVDFHGDLQLLAVVANRLIEGSEGVVGVTHVPVGPALSSVVIQLLNNGQVNVIPPELRPGNQQVRVCCARAAAIPLGIVGRYYMAMSIRLYLMAILEEALPSAALSFKPSAIDSCCSWYCLALSKSCMQRAARGGSRPGDSGEMSGRRATGTRALTSLSLGTKDGEESGERRRACLRAEELINPIFCISPVVDRTINRLQPHHDKREEKKILHSPERQNCYSTTQQPGKKKKTSAAVSLRHSGPVTPLGPLHNGQRCASSPPGEKSFVKDDYRPAWDEASGSAIEPRGRTPAGTDGDGQKTTEVHGLRASVDLYAGAERHKGEDEAFSR</sequence>